<dbReference type="RefSeq" id="WP_213145681.1">
    <property type="nucleotide sequence ID" value="NZ_JAGYPE020000040.1"/>
</dbReference>
<reference evidence="4" key="1">
    <citation type="submission" date="2021-05" db="EMBL/GenBank/DDBJ databases">
        <title>Novel Bacillus species.</title>
        <authorList>
            <person name="Liu G."/>
        </authorList>
    </citation>
    <scope>NUCLEOTIDE SEQUENCE</scope>
    <source>
        <strain evidence="4 6">FJAT-50051</strain>
    </source>
</reference>
<feature type="domain" description="Serine aminopeptidase S33" evidence="3">
    <location>
        <begin position="23"/>
        <end position="226"/>
    </location>
</feature>
<dbReference type="SUPFAM" id="SSF53474">
    <property type="entry name" value="alpha/beta-Hydrolases"/>
    <property type="match status" value="1"/>
</dbReference>
<dbReference type="InterPro" id="IPR051044">
    <property type="entry name" value="MAG_DAG_Lipase"/>
</dbReference>
<dbReference type="InterPro" id="IPR012354">
    <property type="entry name" value="Esterase_lipase"/>
</dbReference>
<evidence type="ECO:0000256" key="1">
    <source>
        <dbReference type="PIRSR" id="PIRSR017388-1"/>
    </source>
</evidence>
<evidence type="ECO:0000313" key="6">
    <source>
        <dbReference type="Proteomes" id="UP000677265"/>
    </source>
</evidence>
<feature type="active site" description="Nucleophile" evidence="1">
    <location>
        <position position="97"/>
    </location>
</feature>
<dbReference type="EMBL" id="JAGYPE020000040">
    <property type="protein sequence ID" value="MCH6267663.1"/>
    <property type="molecule type" value="Genomic_DNA"/>
</dbReference>
<name>A0A942YCT3_9BACI</name>
<keyword evidence="6" id="KW-1185">Reference proteome</keyword>
<dbReference type="PANTHER" id="PTHR11614">
    <property type="entry name" value="PHOSPHOLIPASE-RELATED"/>
    <property type="match status" value="1"/>
</dbReference>
<accession>A0A942YCT3</accession>
<sequence length="253" mass="28587">MKEQYPVLAGAESFFIEGNDTGILISHGFMGTPQSVQYLGQEFSKLGYTVYAPRLTGHGTHYRDIENTTHHDWFSALEAGYKFLKERCSTIFVIGQSMGGALALWLANKYADIQGIVTINAALSLPDYEYLVGKSKPRFLPEGSPDIRLKGVHEITYNKVPLQSIHELQALMKKTPDIIPTVKQPILCFKSLEDHVVPHECTDYIFNHIGSTQKDVVTLYHSYHVASMDYDKDEIIKNSQTYIEKINDKKVLV</sequence>
<dbReference type="Proteomes" id="UP000677265">
    <property type="component" value="Unassembled WGS sequence"/>
</dbReference>
<dbReference type="InterPro" id="IPR029058">
    <property type="entry name" value="AB_hydrolase_fold"/>
</dbReference>
<feature type="active site" description="Charge relay system" evidence="1">
    <location>
        <position position="194"/>
    </location>
</feature>
<dbReference type="GO" id="GO:0052689">
    <property type="term" value="F:carboxylic ester hydrolase activity"/>
    <property type="evidence" value="ECO:0007669"/>
    <property type="project" value="InterPro"/>
</dbReference>
<evidence type="ECO:0000313" key="5">
    <source>
        <dbReference type="EMBL" id="MCH6267663.1"/>
    </source>
</evidence>
<comment type="caution">
    <text evidence="4">The sequence shown here is derived from an EMBL/GenBank/DDBJ whole genome shotgun (WGS) entry which is preliminary data.</text>
</comment>
<dbReference type="PIRSF" id="PIRSF017388">
    <property type="entry name" value="Esterase_lipase"/>
    <property type="match status" value="1"/>
</dbReference>
<feature type="binding site" evidence="2">
    <location>
        <position position="98"/>
    </location>
    <ligand>
        <name>substrate</name>
    </ligand>
</feature>
<feature type="active site" description="Charge relay system" evidence="1">
    <location>
        <position position="224"/>
    </location>
</feature>
<protein>
    <submittedName>
        <fullName evidence="4">Alpha/beta fold hydrolase</fullName>
    </submittedName>
</protein>
<proteinExistence type="predicted"/>
<feature type="binding site" evidence="2">
    <location>
        <position position="29"/>
    </location>
    <ligand>
        <name>substrate</name>
    </ligand>
</feature>
<evidence type="ECO:0000313" key="4">
    <source>
        <dbReference type="EMBL" id="MBS4185873.1"/>
    </source>
</evidence>
<gene>
    <name evidence="5" type="ORF">KHB02_019255</name>
    <name evidence="4" type="ORF">KHB02_31265</name>
</gene>
<evidence type="ECO:0000259" key="3">
    <source>
        <dbReference type="Pfam" id="PF12146"/>
    </source>
</evidence>
<organism evidence="4">
    <name type="scientific">Neobacillus citreus</name>
    <dbReference type="NCBI Taxonomy" id="2833578"/>
    <lineage>
        <taxon>Bacteria</taxon>
        <taxon>Bacillati</taxon>
        <taxon>Bacillota</taxon>
        <taxon>Bacilli</taxon>
        <taxon>Bacillales</taxon>
        <taxon>Bacillaceae</taxon>
        <taxon>Neobacillus</taxon>
    </lineage>
</organism>
<dbReference type="Gene3D" id="3.40.50.1820">
    <property type="entry name" value="alpha/beta hydrolase"/>
    <property type="match status" value="1"/>
</dbReference>
<dbReference type="InterPro" id="IPR022742">
    <property type="entry name" value="Hydrolase_4"/>
</dbReference>
<dbReference type="AlphaFoldDB" id="A0A942YCT3"/>
<dbReference type="Pfam" id="PF12146">
    <property type="entry name" value="Hydrolase_4"/>
    <property type="match status" value="1"/>
</dbReference>
<dbReference type="EMBL" id="JAGYPE010000006">
    <property type="protein sequence ID" value="MBS4185873.1"/>
    <property type="molecule type" value="Genomic_DNA"/>
</dbReference>
<evidence type="ECO:0000256" key="2">
    <source>
        <dbReference type="PIRSR" id="PIRSR017388-2"/>
    </source>
</evidence>
<keyword evidence="4" id="KW-0378">Hydrolase</keyword>